<keyword evidence="9" id="KW-0998">Cell outer membrane</keyword>
<reference evidence="11" key="2">
    <citation type="journal article" date="2023" name="Microorganisms">
        <title>Isolation and Genomic Characteristics of Cat-Borne Campylobacter felis sp. nov. and Sheep-Borne Campylobacter ovis sp. nov.</title>
        <authorList>
            <person name="Wang H."/>
            <person name="Li Y."/>
            <person name="Gu Y."/>
            <person name="Zhou G."/>
            <person name="Chen X."/>
            <person name="Zhang X."/>
            <person name="Shao Z."/>
            <person name="Zhang J."/>
            <person name="Zhang M."/>
        </authorList>
    </citation>
    <scope>NUCLEOTIDE SEQUENCE</scope>
    <source>
        <strain evidence="11">XJK33-1</strain>
    </source>
</reference>
<dbReference type="PRINTS" id="PR00921">
    <property type="entry name" value="IGASERPTASE"/>
</dbReference>
<evidence type="ECO:0000256" key="2">
    <source>
        <dbReference type="ARBA" id="ARBA00004442"/>
    </source>
</evidence>
<dbReference type="RefSeq" id="WP_289773901.1">
    <property type="nucleotide sequence ID" value="NZ_JANURU010000001.1"/>
</dbReference>
<feature type="domain" description="Peptidase S6" evidence="10">
    <location>
        <begin position="20"/>
        <end position="280"/>
    </location>
</feature>
<evidence type="ECO:0000313" key="11">
    <source>
        <dbReference type="EMBL" id="MDL0146050.1"/>
    </source>
</evidence>
<name>A0ABT7I183_9BACT</name>
<evidence type="ECO:0000259" key="10">
    <source>
        <dbReference type="PROSITE" id="PS51691"/>
    </source>
</evidence>
<keyword evidence="5" id="KW-0964">Secreted</keyword>
<dbReference type="Gene3D" id="2.160.20.20">
    <property type="match status" value="1"/>
</dbReference>
<evidence type="ECO:0000256" key="8">
    <source>
        <dbReference type="ARBA" id="ARBA00023136"/>
    </source>
</evidence>
<dbReference type="Pfam" id="PF02395">
    <property type="entry name" value="Peptidase_S6"/>
    <property type="match status" value="1"/>
</dbReference>
<keyword evidence="12" id="KW-1185">Reference proteome</keyword>
<dbReference type="InterPro" id="IPR000710">
    <property type="entry name" value="Peptidase_S6"/>
</dbReference>
<dbReference type="SUPFAM" id="SSF51126">
    <property type="entry name" value="Pectin lyase-like"/>
    <property type="match status" value="2"/>
</dbReference>
<gene>
    <name evidence="11" type="ORF">NYG95_00110</name>
</gene>
<comment type="caution">
    <text evidence="11">The sequence shown here is derived from an EMBL/GenBank/DDBJ whole genome shotgun (WGS) entry which is preliminary data.</text>
</comment>
<reference evidence="11" key="1">
    <citation type="submission" date="2022-08" db="EMBL/GenBank/DDBJ databases">
        <authorList>
            <person name="Wang H."/>
        </authorList>
    </citation>
    <scope>NUCLEOTIDE SEQUENCE</scope>
    <source>
        <strain evidence="11">XJK33-1</strain>
    </source>
</reference>
<evidence type="ECO:0000256" key="9">
    <source>
        <dbReference type="ARBA" id="ARBA00023237"/>
    </source>
</evidence>
<organism evidence="11 12">
    <name type="scientific">Campylobacter felis</name>
    <dbReference type="NCBI Taxonomy" id="2974565"/>
    <lineage>
        <taxon>Bacteria</taxon>
        <taxon>Pseudomonadati</taxon>
        <taxon>Campylobacterota</taxon>
        <taxon>Epsilonproteobacteria</taxon>
        <taxon>Campylobacterales</taxon>
        <taxon>Campylobacteraceae</taxon>
        <taxon>Campylobacter</taxon>
    </lineage>
</organism>
<keyword evidence="6" id="KW-0812">Transmembrane</keyword>
<dbReference type="InterPro" id="IPR030396">
    <property type="entry name" value="Peptidase_S6_dom"/>
</dbReference>
<dbReference type="PROSITE" id="PS51691">
    <property type="entry name" value="PEPTIDASE_S6"/>
    <property type="match status" value="1"/>
</dbReference>
<evidence type="ECO:0000256" key="5">
    <source>
        <dbReference type="ARBA" id="ARBA00022525"/>
    </source>
</evidence>
<evidence type="ECO:0000256" key="4">
    <source>
        <dbReference type="ARBA" id="ARBA00022452"/>
    </source>
</evidence>
<evidence type="ECO:0000256" key="7">
    <source>
        <dbReference type="ARBA" id="ARBA00022729"/>
    </source>
</evidence>
<evidence type="ECO:0000256" key="1">
    <source>
        <dbReference type="ARBA" id="ARBA00004196"/>
    </source>
</evidence>
<dbReference type="InterPro" id="IPR011050">
    <property type="entry name" value="Pectin_lyase_fold/virulence"/>
</dbReference>
<dbReference type="Proteomes" id="UP001176223">
    <property type="component" value="Unassembled WGS sequence"/>
</dbReference>
<evidence type="ECO:0000256" key="3">
    <source>
        <dbReference type="ARBA" id="ARBA00004613"/>
    </source>
</evidence>
<keyword evidence="7" id="KW-0732">Signal</keyword>
<dbReference type="InterPro" id="IPR012332">
    <property type="entry name" value="Autotransporter_pectin_lyase_C"/>
</dbReference>
<evidence type="ECO:0000313" key="12">
    <source>
        <dbReference type="Proteomes" id="UP001176223"/>
    </source>
</evidence>
<sequence length="971" mass="105918">MKTRAFLLSVAVAQSLYAMNVDKDNFYTRDYLDFGQNLGQFTPGATNLSIIKKDGSKVALPDLPFPDFSKFDGSNRTSVGGAYTASSKHVTVQTNRNGQVTKELKKTIHLGDTQYNEMKMKPYSGDSAFTRTNKFIVEGGYKITDIRTIKNNIEDYETNYQGQNRVVVYRSGNGRMSFKHWDGNPNARDSVKSSTRAGGLFYIRSSDIRDGDLMVVTNNNNYGPLKGATNTGDSGSPAFIFNNRTKEWELVGTTWAGVPKRGEQVYSTTWGFVLPSELDRFKKEYEVERQASDGEYIAENNKDSVYNESGTISISSQINQGGGGIILRGGGKTLNITGDNGSFAGAGIDIAEEDSKVVWNTGVSGDLHKIGKGELEVTKQTNGKLRMGEGVVRLKAKNSFNGAYLGNKDGKLVIDSENAISSFDVSFSKSGGTLDLNGHSVSMSGVKAYNSNALITNENKGKISTLTLENANKTIIHANISGNTKIQIGNSTLSAKNNASPTNGEIIFDGGFDIKELSGNAQHIVLQGKPVPHATWENGCVGVSWLGISDCKVGHYINKYDRNKADQMGQGHKVVNQTVTFNQPDWIQRGYKGNITLDNGSKLFIERNANVEGDITLNNGSTLTLNSKTLYIDNSDSKSLNQNIQSQSLSADVKDTITYQGNLKASQDSTITSQGIKQFSASVDLNKATLTASNDEITLLEKGLKLENEAKLTAKSLHIKDTNNAISVDEKSQLSIDELKIENSTVSLNTQNENLGKTINVSQSTLNVADGSKIPQNVNLKASTLAFDNLNSTFSLNGSKFDDTSRLRAKNLSHKQNDNIAWNVKHIDITEALKLSDVGSGAGDKKFLALELRDTEMKFLDKGRVLVSFVKNLDKETIDIGNVYDMVLLKKLTTEGDLLVSFEGQDSNSKVQALATKTDTGIKLSFTKDNQVNANDIMNTIGNRANYHQLFLLNDLITGKSKSPIGFRCSF</sequence>
<dbReference type="Gene3D" id="2.40.10.120">
    <property type="match status" value="1"/>
</dbReference>
<keyword evidence="4" id="KW-1134">Transmembrane beta strand</keyword>
<proteinExistence type="predicted"/>
<evidence type="ECO:0000256" key="6">
    <source>
        <dbReference type="ARBA" id="ARBA00022692"/>
    </source>
</evidence>
<accession>A0ABT7I183</accession>
<protein>
    <recommendedName>
        <fullName evidence="10">Peptidase S6 domain-containing protein</fullName>
    </recommendedName>
</protein>
<comment type="subcellular location">
    <subcellularLocation>
        <location evidence="1">Cell envelope</location>
    </subcellularLocation>
    <subcellularLocation>
        <location evidence="2">Cell outer membrane</location>
    </subcellularLocation>
    <subcellularLocation>
        <location evidence="3">Secreted</location>
    </subcellularLocation>
</comment>
<keyword evidence="8" id="KW-0472">Membrane</keyword>
<dbReference type="EMBL" id="JANURU010000001">
    <property type="protein sequence ID" value="MDL0146050.1"/>
    <property type="molecule type" value="Genomic_DNA"/>
</dbReference>